<sequence length="290" mass="29489">MTLTAVIGLGTMGGRIADSVAEGGHEVRGFDPSEGAREAASASGLSVYETAEEALQGAELVVLSVPRPEHVLASARGALSTAGGAVVVDMSTIDPGTAQDASTILAKHDVTYVDAPVLGRPDKIGNWTLPAGGTEVATALVRSVLEGTVAKQVIHVGDVGAGHAVKVLNNLMFGAINAITAEVLTTCEAAGVDPEVFVSTIADSGAATVSNLFREIAPKMIASDFEPAFALGLLAKDNKLAIDLARSVSAPTHLAEIIDSVNTAAMEQGLADRDTGAVQALYHSQSAAVR</sequence>
<name>A0A839DQW4_9PSEU</name>
<dbReference type="Gene3D" id="1.10.1040.10">
    <property type="entry name" value="N-(1-d-carboxylethyl)-l-norvaline Dehydrogenase, domain 2"/>
    <property type="match status" value="1"/>
</dbReference>
<dbReference type="InterPro" id="IPR006115">
    <property type="entry name" value="6PGDH_NADP-bd"/>
</dbReference>
<keyword evidence="8" id="KW-1185">Reference proteome</keyword>
<dbReference type="InterPro" id="IPR029154">
    <property type="entry name" value="HIBADH-like_NADP-bd"/>
</dbReference>
<dbReference type="EMBL" id="JACGWZ010000001">
    <property type="protein sequence ID" value="MBA8823904.1"/>
    <property type="molecule type" value="Genomic_DNA"/>
</dbReference>
<feature type="domain" description="3-hydroxyisobutyrate dehydrogenase-like NAD-binding" evidence="6">
    <location>
        <begin position="160"/>
        <end position="279"/>
    </location>
</feature>
<evidence type="ECO:0000256" key="4">
    <source>
        <dbReference type="PIRSR" id="PIRSR000103-1"/>
    </source>
</evidence>
<dbReference type="RefSeq" id="WP_182543113.1">
    <property type="nucleotide sequence ID" value="NZ_JACGWZ010000001.1"/>
</dbReference>
<dbReference type="Pfam" id="PF14833">
    <property type="entry name" value="NAD_binding_11"/>
    <property type="match status" value="1"/>
</dbReference>
<evidence type="ECO:0000259" key="6">
    <source>
        <dbReference type="Pfam" id="PF14833"/>
    </source>
</evidence>
<dbReference type="SUPFAM" id="SSF51735">
    <property type="entry name" value="NAD(P)-binding Rossmann-fold domains"/>
    <property type="match status" value="1"/>
</dbReference>
<evidence type="ECO:0000313" key="8">
    <source>
        <dbReference type="Proteomes" id="UP000569329"/>
    </source>
</evidence>
<evidence type="ECO:0000259" key="5">
    <source>
        <dbReference type="Pfam" id="PF03446"/>
    </source>
</evidence>
<protein>
    <submittedName>
        <fullName evidence="7">3-hydroxyisobutyrate dehydrogenase</fullName>
        <ecNumber evidence="7">1.1.1.31</ecNumber>
    </submittedName>
</protein>
<keyword evidence="3" id="KW-0520">NAD</keyword>
<dbReference type="InterPro" id="IPR013328">
    <property type="entry name" value="6PGD_dom2"/>
</dbReference>
<dbReference type="InterPro" id="IPR036291">
    <property type="entry name" value="NAD(P)-bd_dom_sf"/>
</dbReference>
<accession>A0A839DQW4</accession>
<dbReference type="GO" id="GO:0008442">
    <property type="term" value="F:3-hydroxyisobutyrate dehydrogenase activity"/>
    <property type="evidence" value="ECO:0007669"/>
    <property type="project" value="UniProtKB-EC"/>
</dbReference>
<dbReference type="EC" id="1.1.1.31" evidence="7"/>
<reference evidence="7 8" key="1">
    <citation type="submission" date="2020-07" db="EMBL/GenBank/DDBJ databases">
        <title>Sequencing the genomes of 1000 actinobacteria strains.</title>
        <authorList>
            <person name="Klenk H.-P."/>
        </authorList>
    </citation>
    <scope>NUCLEOTIDE SEQUENCE [LARGE SCALE GENOMIC DNA]</scope>
    <source>
        <strain evidence="7 8">DSM 45975</strain>
    </source>
</reference>
<evidence type="ECO:0000256" key="3">
    <source>
        <dbReference type="ARBA" id="ARBA00023027"/>
    </source>
</evidence>
<proteinExistence type="inferred from homology"/>
<gene>
    <name evidence="7" type="ORF">FHX42_001233</name>
</gene>
<feature type="domain" description="6-phosphogluconate dehydrogenase NADP-binding" evidence="5">
    <location>
        <begin position="5"/>
        <end position="157"/>
    </location>
</feature>
<dbReference type="PANTHER" id="PTHR22981">
    <property type="entry name" value="3-HYDROXYISOBUTYRATE DEHYDROGENASE-RELATED"/>
    <property type="match status" value="1"/>
</dbReference>
<comment type="similarity">
    <text evidence="1">Belongs to the HIBADH-related family.</text>
</comment>
<dbReference type="AlphaFoldDB" id="A0A839DQW4"/>
<evidence type="ECO:0000313" key="7">
    <source>
        <dbReference type="EMBL" id="MBA8823904.1"/>
    </source>
</evidence>
<dbReference type="GO" id="GO:0051287">
    <property type="term" value="F:NAD binding"/>
    <property type="evidence" value="ECO:0007669"/>
    <property type="project" value="InterPro"/>
</dbReference>
<dbReference type="Proteomes" id="UP000569329">
    <property type="component" value="Unassembled WGS sequence"/>
</dbReference>
<evidence type="ECO:0000256" key="1">
    <source>
        <dbReference type="ARBA" id="ARBA00009080"/>
    </source>
</evidence>
<dbReference type="PANTHER" id="PTHR22981:SF7">
    <property type="entry name" value="3-HYDROXYISOBUTYRATE DEHYDROGENASE, MITOCHONDRIAL"/>
    <property type="match status" value="1"/>
</dbReference>
<dbReference type="SUPFAM" id="SSF48179">
    <property type="entry name" value="6-phosphogluconate dehydrogenase C-terminal domain-like"/>
    <property type="match status" value="1"/>
</dbReference>
<dbReference type="GO" id="GO:0050661">
    <property type="term" value="F:NADP binding"/>
    <property type="evidence" value="ECO:0007669"/>
    <property type="project" value="InterPro"/>
</dbReference>
<feature type="active site" evidence="4">
    <location>
        <position position="166"/>
    </location>
</feature>
<organism evidence="7 8">
    <name type="scientific">Halosaccharopolyspora lacisalsi</name>
    <dbReference type="NCBI Taxonomy" id="1000566"/>
    <lineage>
        <taxon>Bacteria</taxon>
        <taxon>Bacillati</taxon>
        <taxon>Actinomycetota</taxon>
        <taxon>Actinomycetes</taxon>
        <taxon>Pseudonocardiales</taxon>
        <taxon>Pseudonocardiaceae</taxon>
        <taxon>Halosaccharopolyspora</taxon>
    </lineage>
</organism>
<dbReference type="PIRSF" id="PIRSF000103">
    <property type="entry name" value="HIBADH"/>
    <property type="match status" value="1"/>
</dbReference>
<dbReference type="InterPro" id="IPR015815">
    <property type="entry name" value="HIBADH-related"/>
</dbReference>
<dbReference type="InterPro" id="IPR008927">
    <property type="entry name" value="6-PGluconate_DH-like_C_sf"/>
</dbReference>
<dbReference type="Pfam" id="PF03446">
    <property type="entry name" value="NAD_binding_2"/>
    <property type="match status" value="1"/>
</dbReference>
<comment type="caution">
    <text evidence="7">The sequence shown here is derived from an EMBL/GenBank/DDBJ whole genome shotgun (WGS) entry which is preliminary data.</text>
</comment>
<keyword evidence="2 7" id="KW-0560">Oxidoreductase</keyword>
<evidence type="ECO:0000256" key="2">
    <source>
        <dbReference type="ARBA" id="ARBA00023002"/>
    </source>
</evidence>
<dbReference type="Gene3D" id="3.40.50.720">
    <property type="entry name" value="NAD(P)-binding Rossmann-like Domain"/>
    <property type="match status" value="1"/>
</dbReference>